<gene>
    <name evidence="1" type="ORF">CAUJ_LOCUS16152</name>
</gene>
<reference evidence="1" key="1">
    <citation type="submission" date="2020-10" db="EMBL/GenBank/DDBJ databases">
        <authorList>
            <person name="Kikuchi T."/>
        </authorList>
    </citation>
    <scope>NUCLEOTIDE SEQUENCE</scope>
    <source>
        <strain evidence="1">NKZ352</strain>
    </source>
</reference>
<name>A0A8S1HU90_9PELO</name>
<evidence type="ECO:0000313" key="2">
    <source>
        <dbReference type="Proteomes" id="UP000835052"/>
    </source>
</evidence>
<dbReference type="AlphaFoldDB" id="A0A8S1HU90"/>
<evidence type="ECO:0000313" key="1">
    <source>
        <dbReference type="EMBL" id="CAD6200255.1"/>
    </source>
</evidence>
<organism evidence="1 2">
    <name type="scientific">Caenorhabditis auriculariae</name>
    <dbReference type="NCBI Taxonomy" id="2777116"/>
    <lineage>
        <taxon>Eukaryota</taxon>
        <taxon>Metazoa</taxon>
        <taxon>Ecdysozoa</taxon>
        <taxon>Nematoda</taxon>
        <taxon>Chromadorea</taxon>
        <taxon>Rhabditida</taxon>
        <taxon>Rhabditina</taxon>
        <taxon>Rhabditomorpha</taxon>
        <taxon>Rhabditoidea</taxon>
        <taxon>Rhabditidae</taxon>
        <taxon>Peloderinae</taxon>
        <taxon>Caenorhabditis</taxon>
    </lineage>
</organism>
<accession>A0A8S1HU90</accession>
<dbReference type="Proteomes" id="UP000835052">
    <property type="component" value="Unassembled WGS sequence"/>
</dbReference>
<sequence>KLEKRRCKYISKLVFSKANGQAAVGKYEGEDAAESLFIAKHSH</sequence>
<protein>
    <submittedName>
        <fullName evidence="1">Uncharacterized protein</fullName>
    </submittedName>
</protein>
<proteinExistence type="predicted"/>
<feature type="non-terminal residue" evidence="1">
    <location>
        <position position="1"/>
    </location>
</feature>
<comment type="caution">
    <text evidence="1">The sequence shown here is derived from an EMBL/GenBank/DDBJ whole genome shotgun (WGS) entry which is preliminary data.</text>
</comment>
<dbReference type="EMBL" id="CAJGYM010000273">
    <property type="protein sequence ID" value="CAD6200255.1"/>
    <property type="molecule type" value="Genomic_DNA"/>
</dbReference>
<keyword evidence="2" id="KW-1185">Reference proteome</keyword>